<dbReference type="RefSeq" id="WP_034654365.1">
    <property type="nucleotide sequence ID" value="NZ_BCVB01000007.1"/>
</dbReference>
<organism evidence="1 2">
    <name type="scientific">Priestia megaterium (strain ATCC 14581 / DSM 32 / CCUG 1817 / JCM 2506 / NBRC 15308 / NCIMB 9376 / NCTC 10342 / NRRL B-14308 / VKM B-512 / Ford 19)</name>
    <name type="common">Bacillus megaterium</name>
    <dbReference type="NCBI Taxonomy" id="1348623"/>
    <lineage>
        <taxon>Bacteria</taxon>
        <taxon>Bacillati</taxon>
        <taxon>Bacillota</taxon>
        <taxon>Bacilli</taxon>
        <taxon>Bacillales</taxon>
        <taxon>Bacillaceae</taxon>
        <taxon>Priestia</taxon>
    </lineage>
</organism>
<gene>
    <name evidence="1" type="ORF">BG04_3017</name>
</gene>
<proteinExistence type="predicted"/>
<evidence type="ECO:0000313" key="2">
    <source>
        <dbReference type="Proteomes" id="UP000031829"/>
    </source>
</evidence>
<dbReference type="Pfam" id="PF01928">
    <property type="entry name" value="CYTH"/>
    <property type="match status" value="1"/>
</dbReference>
<dbReference type="InterPro" id="IPR023577">
    <property type="entry name" value="CYTH_domain"/>
</dbReference>
<dbReference type="Proteomes" id="UP000031829">
    <property type="component" value="Chromosome"/>
</dbReference>
<sequence length="196" mass="22816">MKQEIEIEFKNIVTKEEFDRLRSHFQLTEDQFVSQENHYFDTPAFSLKDCGAALRIRSKKDKSVLTLKQPHQEGLLETHEALTNEQAKELRDGSAKIPSTIQQLITDLQVDSHALTYFGTLCTSRAEIPYKNGLLVLDHSFYLGAEDYELEYEVTDANEGAKYFEQLLTELDIKKKPTENKIRRFYKRKYTLIDGE</sequence>
<evidence type="ECO:0000313" key="1">
    <source>
        <dbReference type="EMBL" id="AJI21296.1"/>
    </source>
</evidence>
<dbReference type="SMART" id="SM01118">
    <property type="entry name" value="CYTH"/>
    <property type="match status" value="1"/>
</dbReference>
<dbReference type="InterPro" id="IPR009195">
    <property type="entry name" value="Uncharacterised_YjbK"/>
</dbReference>
<dbReference type="EMBL" id="CP009920">
    <property type="protein sequence ID" value="AJI21296.1"/>
    <property type="molecule type" value="Genomic_DNA"/>
</dbReference>
<dbReference type="GeneID" id="93641082"/>
<dbReference type="CDD" id="cd07762">
    <property type="entry name" value="CYTH-like_Pase_1"/>
    <property type="match status" value="1"/>
</dbReference>
<reference evidence="1 2" key="1">
    <citation type="journal article" date="2015" name="Genome Announc.">
        <title>Complete genome sequences for 35 biothreat assay-relevant bacillus species.</title>
        <authorList>
            <person name="Johnson S.L."/>
            <person name="Daligault H.E."/>
            <person name="Davenport K.W."/>
            <person name="Jaissle J."/>
            <person name="Frey K.G."/>
            <person name="Ladner J.T."/>
            <person name="Broomall S.M."/>
            <person name="Bishop-Lilly K.A."/>
            <person name="Bruce D.C."/>
            <person name="Gibbons H.S."/>
            <person name="Coyne S.R."/>
            <person name="Lo C.C."/>
            <person name="Meincke L."/>
            <person name="Munk A.C."/>
            <person name="Koroleva G.I."/>
            <person name="Rosenzweig C.N."/>
            <person name="Palacios G.F."/>
            <person name="Redden C.L."/>
            <person name="Minogue T.D."/>
            <person name="Chain P.S."/>
        </authorList>
    </citation>
    <scope>NUCLEOTIDE SEQUENCE [LARGE SCALE GENOMIC DNA]</scope>
    <source>
        <strain evidence="2">ATCC 14581 / DSM 32 / JCM 2506 / NBRC 15308 / NCIMB 9376 / NCTC 10342 / NRRL B-14308 / VKM B-512</strain>
    </source>
</reference>
<accession>A0A0B6ACN4</accession>
<dbReference type="PIRSF" id="PIRSF012526">
    <property type="entry name" value="CYTH_UCP012526"/>
    <property type="match status" value="1"/>
</dbReference>
<name>A0A0B6ACN4_PRIM2</name>
<dbReference type="InterPro" id="IPR033469">
    <property type="entry name" value="CYTH-like_dom_sf"/>
</dbReference>
<dbReference type="AlphaFoldDB" id="A0A0B6ACN4"/>
<protein>
    <submittedName>
        <fullName evidence="1">Uncharacterized protein</fullName>
    </submittedName>
</protein>
<dbReference type="SUPFAM" id="SSF55154">
    <property type="entry name" value="CYTH-like phosphatases"/>
    <property type="match status" value="1"/>
</dbReference>
<dbReference type="Gene3D" id="2.40.320.10">
    <property type="entry name" value="Hypothetical Protein Pfu-838710-001"/>
    <property type="match status" value="1"/>
</dbReference>
<dbReference type="HOGENOM" id="CLU_088898_1_0_9"/>
<dbReference type="KEGG" id="bmeg:BG04_3017"/>
<dbReference type="PROSITE" id="PS51707">
    <property type="entry name" value="CYTH"/>
    <property type="match status" value="1"/>
</dbReference>